<dbReference type="EMBL" id="CABPRW010000001">
    <property type="protein sequence ID" value="VVD63805.1"/>
    <property type="molecule type" value="Genomic_DNA"/>
</dbReference>
<evidence type="ECO:0000256" key="1">
    <source>
        <dbReference type="ARBA" id="ARBA00008136"/>
    </source>
</evidence>
<dbReference type="InterPro" id="IPR036590">
    <property type="entry name" value="SRAP-like"/>
</dbReference>
<dbReference type="GO" id="GO:0008233">
    <property type="term" value="F:peptidase activity"/>
    <property type="evidence" value="ECO:0007669"/>
    <property type="project" value="UniProtKB-KW"/>
</dbReference>
<reference evidence="9 10" key="1">
    <citation type="submission" date="2019-08" db="EMBL/GenBank/DDBJ databases">
        <authorList>
            <person name="Peeters C."/>
        </authorList>
    </citation>
    <scope>NUCLEOTIDE SEQUENCE [LARGE SCALE GENOMIC DNA]</scope>
    <source>
        <strain evidence="9 10">LMG 31113</strain>
    </source>
</reference>
<evidence type="ECO:0000313" key="10">
    <source>
        <dbReference type="Proteomes" id="UP000382577"/>
    </source>
</evidence>
<evidence type="ECO:0000256" key="8">
    <source>
        <dbReference type="RuleBase" id="RU364100"/>
    </source>
</evidence>
<evidence type="ECO:0000256" key="5">
    <source>
        <dbReference type="ARBA" id="ARBA00023124"/>
    </source>
</evidence>
<evidence type="ECO:0000256" key="7">
    <source>
        <dbReference type="ARBA" id="ARBA00023239"/>
    </source>
</evidence>
<keyword evidence="7" id="KW-0456">Lyase</keyword>
<dbReference type="InterPro" id="IPR003738">
    <property type="entry name" value="SRAP"/>
</dbReference>
<keyword evidence="3" id="KW-0227">DNA damage</keyword>
<dbReference type="GO" id="GO:0006508">
    <property type="term" value="P:proteolysis"/>
    <property type="evidence" value="ECO:0007669"/>
    <property type="project" value="UniProtKB-KW"/>
</dbReference>
<dbReference type="GO" id="GO:0016829">
    <property type="term" value="F:lyase activity"/>
    <property type="evidence" value="ECO:0007669"/>
    <property type="project" value="UniProtKB-KW"/>
</dbReference>
<comment type="similarity">
    <text evidence="1 8">Belongs to the SOS response-associated peptidase family.</text>
</comment>
<dbReference type="Proteomes" id="UP000382577">
    <property type="component" value="Unassembled WGS sequence"/>
</dbReference>
<dbReference type="AlphaFoldDB" id="A0A5E4RL12"/>
<keyword evidence="6" id="KW-0238">DNA-binding</keyword>
<dbReference type="Pfam" id="PF02586">
    <property type="entry name" value="SRAP"/>
    <property type="match status" value="1"/>
</dbReference>
<accession>A0A5E4RL12</accession>
<dbReference type="PANTHER" id="PTHR13604:SF0">
    <property type="entry name" value="ABASIC SITE PROCESSING PROTEIN HMCES"/>
    <property type="match status" value="1"/>
</dbReference>
<organism evidence="9 10">
    <name type="scientific">Pandoraea fibrosis</name>
    <dbReference type="NCBI Taxonomy" id="1891094"/>
    <lineage>
        <taxon>Bacteria</taxon>
        <taxon>Pseudomonadati</taxon>
        <taxon>Pseudomonadota</taxon>
        <taxon>Betaproteobacteria</taxon>
        <taxon>Burkholderiales</taxon>
        <taxon>Burkholderiaceae</taxon>
        <taxon>Pandoraea</taxon>
    </lineage>
</organism>
<name>A0A5E4RL12_9BURK</name>
<protein>
    <recommendedName>
        <fullName evidence="8">Abasic site processing protein</fullName>
        <ecNumber evidence="8">3.4.-.-</ecNumber>
    </recommendedName>
</protein>
<keyword evidence="2 8" id="KW-0645">Protease</keyword>
<dbReference type="PANTHER" id="PTHR13604">
    <property type="entry name" value="DC12-RELATED"/>
    <property type="match status" value="1"/>
</dbReference>
<keyword evidence="5" id="KW-0190">Covalent protein-DNA linkage</keyword>
<evidence type="ECO:0000313" key="9">
    <source>
        <dbReference type="EMBL" id="VVD63805.1"/>
    </source>
</evidence>
<dbReference type="RefSeq" id="WP_224785688.1">
    <property type="nucleotide sequence ID" value="NZ_CABPRW010000001.1"/>
</dbReference>
<evidence type="ECO:0000256" key="6">
    <source>
        <dbReference type="ARBA" id="ARBA00023125"/>
    </source>
</evidence>
<evidence type="ECO:0000256" key="2">
    <source>
        <dbReference type="ARBA" id="ARBA00022670"/>
    </source>
</evidence>
<dbReference type="GO" id="GO:0003697">
    <property type="term" value="F:single-stranded DNA binding"/>
    <property type="evidence" value="ECO:0007669"/>
    <property type="project" value="InterPro"/>
</dbReference>
<dbReference type="SUPFAM" id="SSF143081">
    <property type="entry name" value="BB1717-like"/>
    <property type="match status" value="1"/>
</dbReference>
<evidence type="ECO:0000256" key="4">
    <source>
        <dbReference type="ARBA" id="ARBA00022801"/>
    </source>
</evidence>
<dbReference type="GO" id="GO:0106300">
    <property type="term" value="P:protein-DNA covalent cross-linking repair"/>
    <property type="evidence" value="ECO:0007669"/>
    <property type="project" value="InterPro"/>
</dbReference>
<dbReference type="EC" id="3.4.-.-" evidence="8"/>
<evidence type="ECO:0000256" key="3">
    <source>
        <dbReference type="ARBA" id="ARBA00022763"/>
    </source>
</evidence>
<dbReference type="Gene3D" id="3.90.1680.10">
    <property type="entry name" value="SOS response associated peptidase-like"/>
    <property type="match status" value="1"/>
</dbReference>
<proteinExistence type="inferred from homology"/>
<gene>
    <name evidence="9" type="ORF">PFI31113_00248</name>
</gene>
<sequence>MSTTYAPTTAFSIGEWRDEVYKDYFAPIIRGDGEARRSDLASFGMVPRERIPPGVKVFDTMNARAETVGGKRSFSSAWKKQLCLIPTLVFFEPAYETGKAVRWAIGMASGEPFAIAGLWREWEGEGGPRFSFMMLTLNADHHPLMKRFHKPGSEKRSVIIIRPGDYDYWLGARSIDEAKLFVTLPGAVSMAAVQAPKWAIFERVALEEKQ</sequence>
<keyword evidence="4 8" id="KW-0378">Hydrolase</keyword>